<dbReference type="EMBL" id="EQ973805">
    <property type="protein sequence ID" value="EEF45981.1"/>
    <property type="molecule type" value="Genomic_DNA"/>
</dbReference>
<dbReference type="InParanoid" id="B9RRJ5"/>
<reference evidence="2" key="1">
    <citation type="journal article" date="2010" name="Nat. Biotechnol.">
        <title>Draft genome sequence of the oilseed species Ricinus communis.</title>
        <authorList>
            <person name="Chan A.P."/>
            <person name="Crabtree J."/>
            <person name="Zhao Q."/>
            <person name="Lorenzi H."/>
            <person name="Orvis J."/>
            <person name="Puiu D."/>
            <person name="Melake-Berhan A."/>
            <person name="Jones K.M."/>
            <person name="Redman J."/>
            <person name="Chen G."/>
            <person name="Cahoon E.B."/>
            <person name="Gedil M."/>
            <person name="Stanke M."/>
            <person name="Haas B.J."/>
            <person name="Wortman J.R."/>
            <person name="Fraser-Liggett C.M."/>
            <person name="Ravel J."/>
            <person name="Rabinowicz P.D."/>
        </authorList>
    </citation>
    <scope>NUCLEOTIDE SEQUENCE [LARGE SCALE GENOMIC DNA]</scope>
    <source>
        <strain evidence="2">cv. Hale</strain>
    </source>
</reference>
<organism evidence="1 2">
    <name type="scientific">Ricinus communis</name>
    <name type="common">Castor bean</name>
    <dbReference type="NCBI Taxonomy" id="3988"/>
    <lineage>
        <taxon>Eukaryota</taxon>
        <taxon>Viridiplantae</taxon>
        <taxon>Streptophyta</taxon>
        <taxon>Embryophyta</taxon>
        <taxon>Tracheophyta</taxon>
        <taxon>Spermatophyta</taxon>
        <taxon>Magnoliopsida</taxon>
        <taxon>eudicotyledons</taxon>
        <taxon>Gunneridae</taxon>
        <taxon>Pentapetalae</taxon>
        <taxon>rosids</taxon>
        <taxon>fabids</taxon>
        <taxon>Malpighiales</taxon>
        <taxon>Euphorbiaceae</taxon>
        <taxon>Acalyphoideae</taxon>
        <taxon>Acalypheae</taxon>
        <taxon>Ricinus</taxon>
    </lineage>
</organism>
<protein>
    <submittedName>
        <fullName evidence="1">Uncharacterized protein</fullName>
    </submittedName>
</protein>
<evidence type="ECO:0000313" key="1">
    <source>
        <dbReference type="EMBL" id="EEF45981.1"/>
    </source>
</evidence>
<keyword evidence="2" id="KW-1185">Reference proteome</keyword>
<proteinExistence type="predicted"/>
<name>B9RRJ5_RICCO</name>
<accession>B9RRJ5</accession>
<evidence type="ECO:0000313" key="2">
    <source>
        <dbReference type="Proteomes" id="UP000008311"/>
    </source>
</evidence>
<sequence length="86" mass="9975">MRIKNWPKFPLGQIKVKEEKSKFVNPDTIQGSKPSSLLKSPAQKTKRLLILNELTKARDNPPIQPAGRMALLEKTVWQKCRRHEAW</sequence>
<dbReference type="AlphaFoldDB" id="B9RRJ5"/>
<gene>
    <name evidence="1" type="ORF">RCOM_1644460</name>
</gene>
<dbReference type="Proteomes" id="UP000008311">
    <property type="component" value="Unassembled WGS sequence"/>
</dbReference>